<evidence type="ECO:0000256" key="1">
    <source>
        <dbReference type="SAM" id="Phobius"/>
    </source>
</evidence>
<evidence type="ECO:0000313" key="2">
    <source>
        <dbReference type="EMBL" id="QHU08575.1"/>
    </source>
</evidence>
<dbReference type="AlphaFoldDB" id="A0A6C0JS38"/>
<feature type="transmembrane region" description="Helical" evidence="1">
    <location>
        <begin position="6"/>
        <end position="22"/>
    </location>
</feature>
<proteinExistence type="predicted"/>
<name>A0A6C0JS38_9ZZZZ</name>
<keyword evidence="1" id="KW-0472">Membrane</keyword>
<sequence length="96" mass="9752">MNSAPVLIAVLVVICVGVALVLKGRLTTLTGVCAFSSLVGIICFIALIQSTSSAGGISPSFENIAITAALVLSLLIPISICIGKACMELVETSQCQ</sequence>
<keyword evidence="1" id="KW-0812">Transmembrane</keyword>
<feature type="transmembrane region" description="Helical" evidence="1">
    <location>
        <begin position="29"/>
        <end position="52"/>
    </location>
</feature>
<dbReference type="EMBL" id="MN740698">
    <property type="protein sequence ID" value="QHU08575.1"/>
    <property type="molecule type" value="Genomic_DNA"/>
</dbReference>
<organism evidence="2">
    <name type="scientific">viral metagenome</name>
    <dbReference type="NCBI Taxonomy" id="1070528"/>
    <lineage>
        <taxon>unclassified sequences</taxon>
        <taxon>metagenomes</taxon>
        <taxon>organismal metagenomes</taxon>
    </lineage>
</organism>
<keyword evidence="1" id="KW-1133">Transmembrane helix</keyword>
<protein>
    <submittedName>
        <fullName evidence="2">Uncharacterized protein</fullName>
    </submittedName>
</protein>
<reference evidence="2" key="1">
    <citation type="journal article" date="2020" name="Nature">
        <title>Giant virus diversity and host interactions through global metagenomics.</title>
        <authorList>
            <person name="Schulz F."/>
            <person name="Roux S."/>
            <person name="Paez-Espino D."/>
            <person name="Jungbluth S."/>
            <person name="Walsh D.A."/>
            <person name="Denef V.J."/>
            <person name="McMahon K.D."/>
            <person name="Konstantinidis K.T."/>
            <person name="Eloe-Fadrosh E.A."/>
            <person name="Kyrpides N.C."/>
            <person name="Woyke T."/>
        </authorList>
    </citation>
    <scope>NUCLEOTIDE SEQUENCE</scope>
    <source>
        <strain evidence="2">GVMAG-S-1063924-116</strain>
    </source>
</reference>
<feature type="transmembrane region" description="Helical" evidence="1">
    <location>
        <begin position="64"/>
        <end position="83"/>
    </location>
</feature>
<accession>A0A6C0JS38</accession>